<dbReference type="CDD" id="cd03262">
    <property type="entry name" value="ABC_HisP_GlnQ"/>
    <property type="match status" value="1"/>
</dbReference>
<comment type="subcellular location">
    <subcellularLocation>
        <location evidence="1">Cell membrane</location>
        <topology evidence="1">Peripheral membrane protein</topology>
    </subcellularLocation>
</comment>
<keyword evidence="3" id="KW-0813">Transport</keyword>
<dbReference type="SUPFAM" id="SSF52540">
    <property type="entry name" value="P-loop containing nucleoside triphosphate hydrolases"/>
    <property type="match status" value="1"/>
</dbReference>
<evidence type="ECO:0000313" key="11">
    <source>
        <dbReference type="Proteomes" id="UP001610861"/>
    </source>
</evidence>
<dbReference type="Proteomes" id="UP001610861">
    <property type="component" value="Unassembled WGS sequence"/>
</dbReference>
<keyword evidence="6 10" id="KW-0067">ATP-binding</keyword>
<keyword evidence="5" id="KW-0547">Nucleotide-binding</keyword>
<evidence type="ECO:0000256" key="5">
    <source>
        <dbReference type="ARBA" id="ARBA00022741"/>
    </source>
</evidence>
<dbReference type="InterPro" id="IPR003593">
    <property type="entry name" value="AAA+_ATPase"/>
</dbReference>
<dbReference type="Gene3D" id="3.40.50.300">
    <property type="entry name" value="P-loop containing nucleotide triphosphate hydrolases"/>
    <property type="match status" value="1"/>
</dbReference>
<comment type="caution">
    <text evidence="10">The sequence shown here is derived from an EMBL/GenBank/DDBJ whole genome shotgun (WGS) entry which is preliminary data.</text>
</comment>
<evidence type="ECO:0000256" key="2">
    <source>
        <dbReference type="ARBA" id="ARBA00005417"/>
    </source>
</evidence>
<keyword evidence="4" id="KW-1003">Cell membrane</keyword>
<evidence type="ECO:0000256" key="1">
    <source>
        <dbReference type="ARBA" id="ARBA00004202"/>
    </source>
</evidence>
<dbReference type="SMART" id="SM00382">
    <property type="entry name" value="AAA"/>
    <property type="match status" value="1"/>
</dbReference>
<dbReference type="PROSITE" id="PS00211">
    <property type="entry name" value="ABC_TRANSPORTER_1"/>
    <property type="match status" value="1"/>
</dbReference>
<gene>
    <name evidence="10" type="ORF">ACH3VR_19490</name>
</gene>
<evidence type="ECO:0000256" key="7">
    <source>
        <dbReference type="ARBA" id="ARBA00022970"/>
    </source>
</evidence>
<proteinExistence type="inferred from homology"/>
<comment type="similarity">
    <text evidence="2">Belongs to the ABC transporter superfamily.</text>
</comment>
<keyword evidence="7" id="KW-0029">Amino-acid transport</keyword>
<name>A0ABW7QCE5_9MICO</name>
<evidence type="ECO:0000256" key="3">
    <source>
        <dbReference type="ARBA" id="ARBA00022448"/>
    </source>
</evidence>
<accession>A0ABW7QCE5</accession>
<organism evidence="10 11">
    <name type="scientific">Microbacterium alkaliflavum</name>
    <dbReference type="NCBI Taxonomy" id="3248839"/>
    <lineage>
        <taxon>Bacteria</taxon>
        <taxon>Bacillati</taxon>
        <taxon>Actinomycetota</taxon>
        <taxon>Actinomycetes</taxon>
        <taxon>Micrococcales</taxon>
        <taxon>Microbacteriaceae</taxon>
        <taxon>Microbacterium</taxon>
    </lineage>
</organism>
<dbReference type="PANTHER" id="PTHR43166">
    <property type="entry name" value="AMINO ACID IMPORT ATP-BINDING PROTEIN"/>
    <property type="match status" value="1"/>
</dbReference>
<evidence type="ECO:0000259" key="9">
    <source>
        <dbReference type="PROSITE" id="PS50893"/>
    </source>
</evidence>
<evidence type="ECO:0000313" key="10">
    <source>
        <dbReference type="EMBL" id="MFH8252560.1"/>
    </source>
</evidence>
<keyword evidence="8" id="KW-0472">Membrane</keyword>
<dbReference type="GO" id="GO:0005524">
    <property type="term" value="F:ATP binding"/>
    <property type="evidence" value="ECO:0007669"/>
    <property type="project" value="UniProtKB-KW"/>
</dbReference>
<dbReference type="Pfam" id="PF00005">
    <property type="entry name" value="ABC_tran"/>
    <property type="match status" value="1"/>
</dbReference>
<keyword evidence="11" id="KW-1185">Reference proteome</keyword>
<dbReference type="InterPro" id="IPR030679">
    <property type="entry name" value="ABC_ATPase_HisP-typ"/>
</dbReference>
<protein>
    <submittedName>
        <fullName evidence="10">Amino acid ABC transporter ATP-binding protein</fullName>
    </submittedName>
</protein>
<dbReference type="InterPro" id="IPR050086">
    <property type="entry name" value="MetN_ABC_transporter-like"/>
</dbReference>
<dbReference type="RefSeq" id="WP_397557991.1">
    <property type="nucleotide sequence ID" value="NZ_JBIQWL010000010.1"/>
</dbReference>
<dbReference type="InterPro" id="IPR027417">
    <property type="entry name" value="P-loop_NTPase"/>
</dbReference>
<reference evidence="10 11" key="1">
    <citation type="submission" date="2024-09" db="EMBL/GenBank/DDBJ databases">
        <authorList>
            <person name="Pan X."/>
        </authorList>
    </citation>
    <scope>NUCLEOTIDE SEQUENCE [LARGE SCALE GENOMIC DNA]</scope>
    <source>
        <strain evidence="10 11">B2969</strain>
    </source>
</reference>
<dbReference type="InterPro" id="IPR003439">
    <property type="entry name" value="ABC_transporter-like_ATP-bd"/>
</dbReference>
<dbReference type="EMBL" id="JBIQWL010000010">
    <property type="protein sequence ID" value="MFH8252560.1"/>
    <property type="molecule type" value="Genomic_DNA"/>
</dbReference>
<evidence type="ECO:0000256" key="8">
    <source>
        <dbReference type="ARBA" id="ARBA00023136"/>
    </source>
</evidence>
<dbReference type="PIRSF" id="PIRSF039085">
    <property type="entry name" value="ABC_ATPase_HisP"/>
    <property type="match status" value="1"/>
</dbReference>
<feature type="domain" description="ABC transporter" evidence="9">
    <location>
        <begin position="18"/>
        <end position="257"/>
    </location>
</feature>
<sequence>MVFSLGTRTSPIALSGGVLVSGLGKSYGDHQVLRDVNLAMDEGEVVSIIGPSGAGKSTFLRCLNYLETPTEGMITIGGARVVAGEKRPDKASLDHLRRVTGMVFQSFNLFPHLTVMENITLPQRKLLGVSKAQAEVVAERLLERVGLPEKAKQYPARLSGGQQQRIAIARALALNPKVMLFDEPTSALDPEIGLEVLAVMRDLADEGMTMLVVTHEMHFARDVSDRIMVMGNGGVLEIGPSEQVMSQPQNERTRQFLKAVLDR</sequence>
<dbReference type="InterPro" id="IPR017871">
    <property type="entry name" value="ABC_transporter-like_CS"/>
</dbReference>
<evidence type="ECO:0000256" key="6">
    <source>
        <dbReference type="ARBA" id="ARBA00022840"/>
    </source>
</evidence>
<dbReference type="PROSITE" id="PS50893">
    <property type="entry name" value="ABC_TRANSPORTER_2"/>
    <property type="match status" value="1"/>
</dbReference>
<evidence type="ECO:0000256" key="4">
    <source>
        <dbReference type="ARBA" id="ARBA00022475"/>
    </source>
</evidence>
<dbReference type="PANTHER" id="PTHR43166:SF9">
    <property type="entry name" value="GLUTAMATE_ASPARTATE IMPORT ATP-BINDING PROTEIN GLTL"/>
    <property type="match status" value="1"/>
</dbReference>